<evidence type="ECO:0000256" key="5">
    <source>
        <dbReference type="ARBA" id="ARBA00023136"/>
    </source>
</evidence>
<dbReference type="AlphaFoldDB" id="A0A915HS58"/>
<dbReference type="InterPro" id="IPR000276">
    <property type="entry name" value="GPCR_Rhodpsn"/>
</dbReference>
<evidence type="ECO:0000256" key="4">
    <source>
        <dbReference type="ARBA" id="ARBA00023040"/>
    </source>
</evidence>
<protein>
    <submittedName>
        <fullName evidence="11">G-protein coupled receptors family 1 profile domain-containing protein</fullName>
    </submittedName>
</protein>
<name>A0A915HS58_ROMCU</name>
<reference evidence="11" key="1">
    <citation type="submission" date="2022-11" db="UniProtKB">
        <authorList>
            <consortium name="WormBaseParasite"/>
        </authorList>
    </citation>
    <scope>IDENTIFICATION</scope>
</reference>
<keyword evidence="3 8" id="KW-1133">Transmembrane helix</keyword>
<dbReference type="PANTHER" id="PTHR24235:SF3">
    <property type="entry name" value="G-PROTEIN COUPLED RECEPTOR NPR-8-RELATED"/>
    <property type="match status" value="1"/>
</dbReference>
<keyword evidence="6" id="KW-0675">Receptor</keyword>
<evidence type="ECO:0000256" key="7">
    <source>
        <dbReference type="ARBA" id="ARBA00023224"/>
    </source>
</evidence>
<sequence length="243" mass="28136">MYLKFRLLLTGTFPERNSEINHSAFDVVQSELSGVKMRLYFNGAPLTGTQLNSISGAALTNCRRRRNRTTALLYAMAVSYAILWFPFIILSLYMQFTGRALNKTLDEVVKMISILSTCVNPFLYGYLNTNFNREFKNIFGAIGKFCCRINFINEEMLSRNNRRDVSIADMSRSAWNRLQWKNRVEIYRKRVSLALVKHRRSSLDEDPCHPTVVNHSYRRSNQQDNVLPLTELQFNNAVGDVEI</sequence>
<proteinExistence type="predicted"/>
<dbReference type="InterPro" id="IPR017452">
    <property type="entry name" value="GPCR_Rhodpsn_7TM"/>
</dbReference>
<keyword evidence="4" id="KW-0297">G-protein coupled receptor</keyword>
<keyword evidence="5 8" id="KW-0472">Membrane</keyword>
<evidence type="ECO:0000256" key="1">
    <source>
        <dbReference type="ARBA" id="ARBA00004141"/>
    </source>
</evidence>
<feature type="transmembrane region" description="Helical" evidence="8">
    <location>
        <begin position="108"/>
        <end position="127"/>
    </location>
</feature>
<dbReference type="GO" id="GO:0004930">
    <property type="term" value="F:G protein-coupled receptor activity"/>
    <property type="evidence" value="ECO:0007669"/>
    <property type="project" value="UniProtKB-KW"/>
</dbReference>
<evidence type="ECO:0000256" key="3">
    <source>
        <dbReference type="ARBA" id="ARBA00022989"/>
    </source>
</evidence>
<dbReference type="SUPFAM" id="SSF81321">
    <property type="entry name" value="Family A G protein-coupled receptor-like"/>
    <property type="match status" value="1"/>
</dbReference>
<feature type="domain" description="G-protein coupled receptors family 1 profile" evidence="9">
    <location>
        <begin position="1"/>
        <end position="124"/>
    </location>
</feature>
<dbReference type="PROSITE" id="PS50262">
    <property type="entry name" value="G_PROTEIN_RECEP_F1_2"/>
    <property type="match status" value="1"/>
</dbReference>
<evidence type="ECO:0000256" key="6">
    <source>
        <dbReference type="ARBA" id="ARBA00023170"/>
    </source>
</evidence>
<feature type="transmembrane region" description="Helical" evidence="8">
    <location>
        <begin position="71"/>
        <end position="96"/>
    </location>
</feature>
<dbReference type="Proteomes" id="UP000887565">
    <property type="component" value="Unplaced"/>
</dbReference>
<dbReference type="Pfam" id="PF00001">
    <property type="entry name" value="7tm_1"/>
    <property type="match status" value="1"/>
</dbReference>
<evidence type="ECO:0000313" key="10">
    <source>
        <dbReference type="Proteomes" id="UP000887565"/>
    </source>
</evidence>
<evidence type="ECO:0000256" key="8">
    <source>
        <dbReference type="SAM" id="Phobius"/>
    </source>
</evidence>
<accession>A0A915HS58</accession>
<evidence type="ECO:0000313" key="11">
    <source>
        <dbReference type="WBParaSite" id="nRc.2.0.1.t04758-RA"/>
    </source>
</evidence>
<keyword evidence="7" id="KW-0807">Transducer</keyword>
<dbReference type="PRINTS" id="PR00237">
    <property type="entry name" value="GPCRRHODOPSN"/>
</dbReference>
<dbReference type="Gene3D" id="1.20.1070.10">
    <property type="entry name" value="Rhodopsin 7-helix transmembrane proteins"/>
    <property type="match status" value="1"/>
</dbReference>
<dbReference type="PANTHER" id="PTHR24235">
    <property type="entry name" value="NEUROPEPTIDE Y RECEPTOR"/>
    <property type="match status" value="1"/>
</dbReference>
<dbReference type="GO" id="GO:0016020">
    <property type="term" value="C:membrane"/>
    <property type="evidence" value="ECO:0007669"/>
    <property type="project" value="UniProtKB-SubCell"/>
</dbReference>
<keyword evidence="10" id="KW-1185">Reference proteome</keyword>
<keyword evidence="2 8" id="KW-0812">Transmembrane</keyword>
<comment type="subcellular location">
    <subcellularLocation>
        <location evidence="1">Membrane</location>
        <topology evidence="1">Multi-pass membrane protein</topology>
    </subcellularLocation>
</comment>
<organism evidence="10 11">
    <name type="scientific">Romanomermis culicivorax</name>
    <name type="common">Nematode worm</name>
    <dbReference type="NCBI Taxonomy" id="13658"/>
    <lineage>
        <taxon>Eukaryota</taxon>
        <taxon>Metazoa</taxon>
        <taxon>Ecdysozoa</taxon>
        <taxon>Nematoda</taxon>
        <taxon>Enoplea</taxon>
        <taxon>Dorylaimia</taxon>
        <taxon>Mermithida</taxon>
        <taxon>Mermithoidea</taxon>
        <taxon>Mermithidae</taxon>
        <taxon>Romanomermis</taxon>
    </lineage>
</organism>
<evidence type="ECO:0000259" key="9">
    <source>
        <dbReference type="PROSITE" id="PS50262"/>
    </source>
</evidence>
<dbReference type="WBParaSite" id="nRc.2.0.1.t04758-RA">
    <property type="protein sequence ID" value="nRc.2.0.1.t04758-RA"/>
    <property type="gene ID" value="nRc.2.0.1.g04758"/>
</dbReference>
<evidence type="ECO:0000256" key="2">
    <source>
        <dbReference type="ARBA" id="ARBA00022692"/>
    </source>
</evidence>